<dbReference type="InterPro" id="IPR016138">
    <property type="entry name" value="Ribosome_inactivat_prot_sub1"/>
</dbReference>
<proteinExistence type="inferred from homology"/>
<comment type="catalytic activity">
    <reaction evidence="1">
        <text>Endohydrolysis of the N-glycosidic bond at one specific adenosine on the 28S rRNA.</text>
        <dbReference type="EC" id="3.2.2.22"/>
    </reaction>
</comment>
<sequence length="401" mass="45643">MEEEEYYTTKKKTKSGTRGRNNRKILKKYKTCRPDHLTTQKCLSSPKSPLLKSSAPAARLRLLLLSSDTYVRHDCEEEEGDVQVGEALATGKIHCPSAPILCFKNPSTPTCSLQNPLPRTRKEQPVKEPPASDEFDLVLNDLPESYKKLMEDAIPTRLEQIIIQEAPSNSKGKKLFSKVAERLYTPKGGTFLVKLKPTKSSPDEEIVTLLFRWKDLYFEAFHAKGKWYRMSDAEESLPPRSQLHYSKKEKEGVFNMNNISTSYNDVGGHNIEVGRRAFKNCHQSLLMAEELVRQKRLKEELGSGPLSLPVVTISESIRFPLLQRWVLGTFSAPPTAKSEKKVPKKFSCEFNEWGKYSRALFTQELPVGCELTFAQIAEKLRVLKYRAAWVPQPAQKHVKDV</sequence>
<dbReference type="HOGENOM" id="CLU_057606_0_0_1"/>
<accession>A0A0E0QE00</accession>
<feature type="region of interest" description="Disordered" evidence="2">
    <location>
        <begin position="112"/>
        <end position="132"/>
    </location>
</feature>
<dbReference type="Gene3D" id="3.40.420.10">
    <property type="entry name" value="Ricin (A subunit), domain 1"/>
    <property type="match status" value="1"/>
</dbReference>
<keyword evidence="1" id="KW-0378">Hydrolase</keyword>
<feature type="compositionally biased region" description="Basic residues" evidence="2">
    <location>
        <begin position="9"/>
        <end position="22"/>
    </location>
</feature>
<dbReference type="SUPFAM" id="SSF56371">
    <property type="entry name" value="Ribosome inactivating proteins (RIP)"/>
    <property type="match status" value="1"/>
</dbReference>
<dbReference type="Gramene" id="ORUFI08G02290.1">
    <property type="protein sequence ID" value="ORUFI08G02290.1"/>
    <property type="gene ID" value="ORUFI08G02290"/>
</dbReference>
<organism evidence="3 4">
    <name type="scientific">Oryza rufipogon</name>
    <name type="common">Brownbeard rice</name>
    <name type="synonym">Asian wild rice</name>
    <dbReference type="NCBI Taxonomy" id="4529"/>
    <lineage>
        <taxon>Eukaryota</taxon>
        <taxon>Viridiplantae</taxon>
        <taxon>Streptophyta</taxon>
        <taxon>Embryophyta</taxon>
        <taxon>Tracheophyta</taxon>
        <taxon>Spermatophyta</taxon>
        <taxon>Magnoliopsida</taxon>
        <taxon>Liliopsida</taxon>
        <taxon>Poales</taxon>
        <taxon>Poaceae</taxon>
        <taxon>BOP clade</taxon>
        <taxon>Oryzoideae</taxon>
        <taxon>Oryzeae</taxon>
        <taxon>Oryzinae</taxon>
        <taxon>Oryza</taxon>
    </lineage>
</organism>
<dbReference type="OMA" id="MEDAIPT"/>
<evidence type="ECO:0000256" key="1">
    <source>
        <dbReference type="RuleBase" id="RU004915"/>
    </source>
</evidence>
<dbReference type="GO" id="GO:0017148">
    <property type="term" value="P:negative regulation of translation"/>
    <property type="evidence" value="ECO:0007669"/>
    <property type="project" value="UniProtKB-KW"/>
</dbReference>
<keyword evidence="1" id="KW-0800">Toxin</keyword>
<keyword evidence="1" id="KW-0611">Plant defense</keyword>
<dbReference type="InterPro" id="IPR001574">
    <property type="entry name" value="Ribosome_inactivat_prot"/>
</dbReference>
<dbReference type="Pfam" id="PF00161">
    <property type="entry name" value="RIP"/>
    <property type="match status" value="1"/>
</dbReference>
<keyword evidence="1" id="KW-0652">Protein synthesis inhibitor</keyword>
<protein>
    <submittedName>
        <fullName evidence="3">Uncharacterized protein</fullName>
    </submittedName>
</protein>
<dbReference type="GO" id="GO:0006952">
    <property type="term" value="P:defense response"/>
    <property type="evidence" value="ECO:0007669"/>
    <property type="project" value="UniProtKB-KW"/>
</dbReference>
<dbReference type="EnsemblPlants" id="ORUFI08G02290.1">
    <property type="protein sequence ID" value="ORUFI08G02290.1"/>
    <property type="gene ID" value="ORUFI08G02290"/>
</dbReference>
<name>A0A0E0QE00_ORYRU</name>
<reference evidence="3" key="2">
    <citation type="submission" date="2015-06" db="UniProtKB">
        <authorList>
            <consortium name="EnsemblPlants"/>
        </authorList>
    </citation>
    <scope>IDENTIFICATION</scope>
</reference>
<comment type="similarity">
    <text evidence="1">Belongs to the ribosome-inactivating protein family.</text>
</comment>
<feature type="region of interest" description="Disordered" evidence="2">
    <location>
        <begin position="1"/>
        <end position="22"/>
    </location>
</feature>
<evidence type="ECO:0000313" key="4">
    <source>
        <dbReference type="Proteomes" id="UP000008022"/>
    </source>
</evidence>
<dbReference type="AlphaFoldDB" id="A0A0E0QE00"/>
<dbReference type="PANTHER" id="PTHR33453:SF43">
    <property type="entry name" value="RRNA N-GLYCOSYLASE"/>
    <property type="match status" value="1"/>
</dbReference>
<dbReference type="PANTHER" id="PTHR33453">
    <property type="match status" value="1"/>
</dbReference>
<reference evidence="4" key="1">
    <citation type="submission" date="2013-06" db="EMBL/GenBank/DDBJ databases">
        <authorList>
            <person name="Zhao Q."/>
        </authorList>
    </citation>
    <scope>NUCLEOTIDE SEQUENCE</scope>
    <source>
        <strain evidence="4">cv. W1943</strain>
    </source>
</reference>
<dbReference type="InterPro" id="IPR036041">
    <property type="entry name" value="Ribosome-inact_prot_sf"/>
</dbReference>
<evidence type="ECO:0000313" key="3">
    <source>
        <dbReference type="EnsemblPlants" id="ORUFI08G02290.1"/>
    </source>
</evidence>
<dbReference type="GO" id="GO:0030598">
    <property type="term" value="F:rRNA N-glycosylase activity"/>
    <property type="evidence" value="ECO:0007669"/>
    <property type="project" value="UniProtKB-EC"/>
</dbReference>
<dbReference type="Proteomes" id="UP000008022">
    <property type="component" value="Unassembled WGS sequence"/>
</dbReference>
<dbReference type="GO" id="GO:0090729">
    <property type="term" value="F:toxin activity"/>
    <property type="evidence" value="ECO:0007669"/>
    <property type="project" value="UniProtKB-KW"/>
</dbReference>
<evidence type="ECO:0000256" key="2">
    <source>
        <dbReference type="SAM" id="MobiDB-lite"/>
    </source>
</evidence>
<keyword evidence="4" id="KW-1185">Reference proteome</keyword>